<dbReference type="EMBL" id="HBIB01034116">
    <property type="protein sequence ID" value="CAE0259894.1"/>
    <property type="molecule type" value="Transcribed_RNA"/>
</dbReference>
<sequence length="453" mass="52106">MAFELLSKLGIGNSPLLKTVACDILIVREIGSRLFPSHEIEDIYKVLEIVCDYFDLENPCNQEAFTESILVSIARIREIIPNVTWSDFHTIFYRCLMVLLGDTRDFKKAFASWRERLAPLLEHPKWATAKKGEEGEEESKWEKEEKEAKEEEEKEMENMKRALDSFVHNLTQIMDDKKENGFLSSLVSGIHAGLMNMGHGPPANAEARERDEREEMDIEREEQDQEQEQNQNQKKEGEDSSSSASSDLPIPLGCRLVGIDPCALEEINMKERLNRNDATQEQDRDERISEDPCANPISWKDEMKTFIHKELQEDRETFHIPLQTLVGNVGFHLCRKIHTGSAALFENMEKNHPGWNMETVLAEESELGKEARSVARHIMNHVWEQDKMQSFGSPLLNATKFWVLAVEHFQEQVFDFYEYYLESLMPTVMGMMFMGMDMGQNMPFPAPAPAPAP</sequence>
<evidence type="ECO:0000256" key="1">
    <source>
        <dbReference type="SAM" id="MobiDB-lite"/>
    </source>
</evidence>
<proteinExistence type="predicted"/>
<evidence type="ECO:0000313" key="2">
    <source>
        <dbReference type="EMBL" id="CAE0259894.1"/>
    </source>
</evidence>
<accession>A0A7S3DJT9</accession>
<feature type="region of interest" description="Disordered" evidence="1">
    <location>
        <begin position="128"/>
        <end position="158"/>
    </location>
</feature>
<dbReference type="AlphaFoldDB" id="A0A7S3DJT9"/>
<feature type="compositionally biased region" description="Basic and acidic residues" evidence="1">
    <location>
        <begin position="281"/>
        <end position="290"/>
    </location>
</feature>
<gene>
    <name evidence="2" type="ORF">PBIL07802_LOCUS22170</name>
</gene>
<name>A0A7S3DJT9_9EUKA</name>
<feature type="region of interest" description="Disordered" evidence="1">
    <location>
        <begin position="273"/>
        <end position="295"/>
    </location>
</feature>
<organism evidence="2">
    <name type="scientific">Palpitomonas bilix</name>
    <dbReference type="NCBI Taxonomy" id="652834"/>
    <lineage>
        <taxon>Eukaryota</taxon>
        <taxon>Eukaryota incertae sedis</taxon>
    </lineage>
</organism>
<reference evidence="2" key="1">
    <citation type="submission" date="2021-01" db="EMBL/GenBank/DDBJ databases">
        <authorList>
            <person name="Corre E."/>
            <person name="Pelletier E."/>
            <person name="Niang G."/>
            <person name="Scheremetjew M."/>
            <person name="Finn R."/>
            <person name="Kale V."/>
            <person name="Holt S."/>
            <person name="Cochrane G."/>
            <person name="Meng A."/>
            <person name="Brown T."/>
            <person name="Cohen L."/>
        </authorList>
    </citation>
    <scope>NUCLEOTIDE SEQUENCE</scope>
    <source>
        <strain evidence="2">NIES-2562</strain>
    </source>
</reference>
<feature type="region of interest" description="Disordered" evidence="1">
    <location>
        <begin position="194"/>
        <end position="250"/>
    </location>
</feature>
<protein>
    <submittedName>
        <fullName evidence="2">Uncharacterized protein</fullName>
    </submittedName>
</protein>
<feature type="compositionally biased region" description="Acidic residues" evidence="1">
    <location>
        <begin position="214"/>
        <end position="227"/>
    </location>
</feature>